<dbReference type="RefSeq" id="WP_182182980.1">
    <property type="nucleotide sequence ID" value="NZ_CP050530.1"/>
</dbReference>
<name>A0A7G5CDC1_WOLPI</name>
<sequence length="50" mass="5468">MSGQCPYNVIPVPISLSSQCPDTGIQKKEWCHPSPLGVIPVWNPGFPQPH</sequence>
<dbReference type="Proteomes" id="UP000515596">
    <property type="component" value="Chromosome"/>
</dbReference>
<proteinExistence type="predicted"/>
<evidence type="ECO:0000313" key="2">
    <source>
        <dbReference type="Proteomes" id="UP000515596"/>
    </source>
</evidence>
<gene>
    <name evidence="1" type="ORF">HC356_04190</name>
</gene>
<organism evidence="1 2">
    <name type="scientific">Wolbachia pipientis</name>
    <dbReference type="NCBI Taxonomy" id="955"/>
    <lineage>
        <taxon>Bacteria</taxon>
        <taxon>Pseudomonadati</taxon>
        <taxon>Pseudomonadota</taxon>
        <taxon>Alphaproteobacteria</taxon>
        <taxon>Rickettsiales</taxon>
        <taxon>Anaplasmataceae</taxon>
        <taxon>Wolbachieae</taxon>
        <taxon>Wolbachia</taxon>
    </lineage>
</organism>
<accession>A0A7G5CDC1</accession>
<reference evidence="1 2" key="1">
    <citation type="journal article" date="2020" name="Mol. Biol. Evol.">
        <title>Life and death of selfish genes: comparative genomics reveals the dynamic evolution of cytoplasmic incompatibility.</title>
        <authorList>
            <person name="Martinez J."/>
            <person name="Klasson L."/>
            <person name="Welch J."/>
            <person name="Jiggins F.M."/>
        </authorList>
    </citation>
    <scope>NUCLEOTIDE SEQUENCE [LARGE SCALE GENOMIC DNA]</scope>
    <source>
        <strain evidence="1">WNik</strain>
    </source>
</reference>
<dbReference type="EMBL" id="CP050530">
    <property type="protein sequence ID" value="QMV47205.1"/>
    <property type="molecule type" value="Genomic_DNA"/>
</dbReference>
<dbReference type="AlphaFoldDB" id="A0A7G5CDC1"/>
<evidence type="ECO:0000313" key="1">
    <source>
        <dbReference type="EMBL" id="QMV47205.1"/>
    </source>
</evidence>
<protein>
    <submittedName>
        <fullName evidence="1">Uncharacterized protein</fullName>
    </submittedName>
</protein>